<keyword evidence="2" id="KW-1003">Cell membrane</keyword>
<feature type="transmembrane region" description="Helical" evidence="6">
    <location>
        <begin position="288"/>
        <end position="309"/>
    </location>
</feature>
<protein>
    <recommendedName>
        <fullName evidence="7">ABC-2 type transporter transmembrane domain-containing protein</fullName>
    </recommendedName>
</protein>
<dbReference type="GO" id="GO:0140359">
    <property type="term" value="F:ABC-type transporter activity"/>
    <property type="evidence" value="ECO:0007669"/>
    <property type="project" value="InterPro"/>
</dbReference>
<evidence type="ECO:0000256" key="4">
    <source>
        <dbReference type="ARBA" id="ARBA00022989"/>
    </source>
</evidence>
<dbReference type="PANTHER" id="PTHR30294:SF29">
    <property type="entry name" value="MULTIDRUG ABC TRANSPORTER PERMEASE YBHS-RELATED"/>
    <property type="match status" value="1"/>
</dbReference>
<evidence type="ECO:0000259" key="7">
    <source>
        <dbReference type="Pfam" id="PF12698"/>
    </source>
</evidence>
<gene>
    <name evidence="8" type="ORF">CIB95_07090</name>
</gene>
<keyword evidence="3 6" id="KW-0812">Transmembrane</keyword>
<dbReference type="EMBL" id="NPIA01000003">
    <property type="protein sequence ID" value="OZM57222.1"/>
    <property type="molecule type" value="Genomic_DNA"/>
</dbReference>
<name>A0A263BUJ8_9BACI</name>
<comment type="caution">
    <text evidence="8">The sequence shown here is derived from an EMBL/GenBank/DDBJ whole genome shotgun (WGS) entry which is preliminary data.</text>
</comment>
<proteinExistence type="predicted"/>
<feature type="domain" description="ABC-2 type transporter transmembrane" evidence="7">
    <location>
        <begin position="21"/>
        <end position="394"/>
    </location>
</feature>
<evidence type="ECO:0000256" key="3">
    <source>
        <dbReference type="ARBA" id="ARBA00022692"/>
    </source>
</evidence>
<dbReference type="AlphaFoldDB" id="A0A263BUJ8"/>
<reference evidence="9" key="1">
    <citation type="submission" date="2017-08" db="EMBL/GenBank/DDBJ databases">
        <authorList>
            <person name="Huang Z."/>
        </authorList>
    </citation>
    <scope>NUCLEOTIDE SEQUENCE [LARGE SCALE GENOMIC DNA]</scope>
    <source>
        <strain evidence="9">SA5d-4</strain>
    </source>
</reference>
<keyword evidence="5 6" id="KW-0472">Membrane</keyword>
<keyword evidence="9" id="KW-1185">Reference proteome</keyword>
<evidence type="ECO:0000256" key="2">
    <source>
        <dbReference type="ARBA" id="ARBA00022475"/>
    </source>
</evidence>
<dbReference type="GO" id="GO:0005886">
    <property type="term" value="C:plasma membrane"/>
    <property type="evidence" value="ECO:0007669"/>
    <property type="project" value="UniProtKB-SubCell"/>
</dbReference>
<dbReference type="InterPro" id="IPR051449">
    <property type="entry name" value="ABC-2_transporter_component"/>
</dbReference>
<feature type="transmembrane region" description="Helical" evidence="6">
    <location>
        <begin position="321"/>
        <end position="342"/>
    </location>
</feature>
<evidence type="ECO:0000313" key="9">
    <source>
        <dbReference type="Proteomes" id="UP000217083"/>
    </source>
</evidence>
<dbReference type="RefSeq" id="WP_094923693.1">
    <property type="nucleotide sequence ID" value="NZ_NPIA01000003.1"/>
</dbReference>
<feature type="transmembrane region" description="Helical" evidence="6">
    <location>
        <begin position="375"/>
        <end position="396"/>
    </location>
</feature>
<dbReference type="InterPro" id="IPR013525">
    <property type="entry name" value="ABC2_TM"/>
</dbReference>
<evidence type="ECO:0000313" key="8">
    <source>
        <dbReference type="EMBL" id="OZM57222.1"/>
    </source>
</evidence>
<evidence type="ECO:0000256" key="1">
    <source>
        <dbReference type="ARBA" id="ARBA00004651"/>
    </source>
</evidence>
<dbReference type="Pfam" id="PF12698">
    <property type="entry name" value="ABC2_membrane_3"/>
    <property type="match status" value="1"/>
</dbReference>
<reference evidence="8 9" key="2">
    <citation type="submission" date="2017-09" db="EMBL/GenBank/DDBJ databases">
        <title>Bacillus patelloidae sp. nov., isolated from the intestinal tract of a marine limpet.</title>
        <authorList>
            <person name="Liu R."/>
            <person name="Dong C."/>
            <person name="Shao Z."/>
        </authorList>
    </citation>
    <scope>NUCLEOTIDE SEQUENCE [LARGE SCALE GENOMIC DNA]</scope>
    <source>
        <strain evidence="8 9">SA5d-4</strain>
    </source>
</reference>
<evidence type="ECO:0000256" key="5">
    <source>
        <dbReference type="ARBA" id="ARBA00023136"/>
    </source>
</evidence>
<dbReference type="PANTHER" id="PTHR30294">
    <property type="entry name" value="MEMBRANE COMPONENT OF ABC TRANSPORTER YHHJ-RELATED"/>
    <property type="match status" value="1"/>
</dbReference>
<dbReference type="Proteomes" id="UP000217083">
    <property type="component" value="Unassembled WGS sequence"/>
</dbReference>
<feature type="transmembrane region" description="Helical" evidence="6">
    <location>
        <begin position="210"/>
        <end position="231"/>
    </location>
</feature>
<keyword evidence="4 6" id="KW-1133">Transmembrane helix</keyword>
<organism evidence="8 9">
    <name type="scientific">Lottiidibacillus patelloidae</name>
    <dbReference type="NCBI Taxonomy" id="2670334"/>
    <lineage>
        <taxon>Bacteria</taxon>
        <taxon>Bacillati</taxon>
        <taxon>Bacillota</taxon>
        <taxon>Bacilli</taxon>
        <taxon>Bacillales</taxon>
        <taxon>Bacillaceae</taxon>
        <taxon>Lottiidibacillus</taxon>
    </lineage>
</organism>
<dbReference type="Gene3D" id="3.40.1710.10">
    <property type="entry name" value="abc type-2 transporter like domain"/>
    <property type="match status" value="1"/>
</dbReference>
<comment type="subcellular location">
    <subcellularLocation>
        <location evidence="1">Cell membrane</location>
        <topology evidence="1">Multi-pass membrane protein</topology>
    </subcellularLocation>
</comment>
<feature type="transmembrane region" description="Helical" evidence="6">
    <location>
        <begin position="243"/>
        <end position="276"/>
    </location>
</feature>
<evidence type="ECO:0000256" key="6">
    <source>
        <dbReference type="SAM" id="Phobius"/>
    </source>
</evidence>
<accession>A0A263BUJ8</accession>
<sequence length="404" mass="46026">MKMKTLYLFEIKKILKSPVTFLFMLVAPLLLLALLSYGLQPLLTSNNIIERFDVAIVNIDDTKTSRSIIEQFESSDDFSEIVSFINVSEKEATKLLKENKIASIVVVPEGFSSSLRNGENYPLKVIGNYQRPLQSSLFKEMMMGALNLITAAQSGVNTAYYYLNEEISNKEMKATIKEAIVHFTFHSLNRHEVYEEEKFEVFPYFTTMQYYSSATIILILYIISLFSIIIISTKESKTINNRLITFGVGISSWLFAKFFTVLTIMFIQTIIIVMMFFLFVDQFMIEDLFIAVLVLLITIITISALNTFFISLRLNALITSLIALFTYTFMSYAGGSLIPLTLLPNSINFFSNISINTWAHSALLNSLFISDTLEVISSSFKLMLFSLVMIIMSLAISKLRMRRL</sequence>